<dbReference type="EMBL" id="RDBM01000021">
    <property type="protein sequence ID" value="TXS32790.1"/>
    <property type="molecule type" value="Genomic_DNA"/>
</dbReference>
<accession>A0A652LA60</accession>
<evidence type="ECO:0000259" key="1">
    <source>
        <dbReference type="PROSITE" id="PS50943"/>
    </source>
</evidence>
<dbReference type="InterPro" id="IPR001387">
    <property type="entry name" value="Cro/C1-type_HTH"/>
</dbReference>
<dbReference type="InterPro" id="IPR010982">
    <property type="entry name" value="Lambda_DNA-bd_dom_sf"/>
</dbReference>
<dbReference type="SUPFAM" id="SSF47413">
    <property type="entry name" value="lambda repressor-like DNA-binding domains"/>
    <property type="match status" value="1"/>
</dbReference>
<dbReference type="SMART" id="SM00530">
    <property type="entry name" value="HTH_XRE"/>
    <property type="match status" value="1"/>
</dbReference>
<dbReference type="AlphaFoldDB" id="A0A652LA60"/>
<feature type="domain" description="HTH cro/C1-type" evidence="1">
    <location>
        <begin position="42"/>
        <end position="99"/>
    </location>
</feature>
<dbReference type="Gene3D" id="1.10.260.40">
    <property type="entry name" value="lambda repressor-like DNA-binding domains"/>
    <property type="match status" value="1"/>
</dbReference>
<reference evidence="2" key="1">
    <citation type="submission" date="2018-10" db="EMBL/GenBank/DDBJ databases">
        <authorList>
            <person name="Hariharan J."/>
            <person name="Choudoir M.J."/>
            <person name="Diebold P."/>
            <person name="Panke-Buisse K."/>
            <person name="Campbell A.N."/>
            <person name="Buckley D.H."/>
        </authorList>
    </citation>
    <scope>NUCLEOTIDE SEQUENCE</scope>
    <source>
        <strain evidence="2">Gb1</strain>
    </source>
</reference>
<dbReference type="PROSITE" id="PS50943">
    <property type="entry name" value="HTH_CROC1"/>
    <property type="match status" value="1"/>
</dbReference>
<dbReference type="CDD" id="cd00093">
    <property type="entry name" value="HTH_XRE"/>
    <property type="match status" value="1"/>
</dbReference>
<comment type="caution">
    <text evidence="2">The sequence shown here is derived from an EMBL/GenBank/DDBJ whole genome shotgun (WGS) entry which is preliminary data.</text>
</comment>
<name>A0A652LA60_9ACTN</name>
<protein>
    <submittedName>
        <fullName evidence="2">XRE family transcriptional regulator</fullName>
    </submittedName>
</protein>
<gene>
    <name evidence="2" type="ORF">EAO74_05460</name>
</gene>
<dbReference type="RefSeq" id="WP_147982850.1">
    <property type="nucleotide sequence ID" value="NZ_RDBM01000021.1"/>
</dbReference>
<evidence type="ECO:0000313" key="2">
    <source>
        <dbReference type="EMBL" id="TXS32790.1"/>
    </source>
</evidence>
<sequence>MSNNHDAFWDDLAEDLKDPDFLRDYIVESMRIATIDRIVNELDAARSAAGLSKAALARAISSEPAVVRRLFSAGHVNPTLGTLAEVATALGMRITLEPLPAGEQRTVTTPLLTGEAADRPALTEHLRKLRTQGKTPAAA</sequence>
<organism evidence="2">
    <name type="scientific">Streptomyces sp. gb1(2016)</name>
    <dbReference type="NCBI Taxonomy" id="1828321"/>
    <lineage>
        <taxon>Bacteria</taxon>
        <taxon>Bacillati</taxon>
        <taxon>Actinomycetota</taxon>
        <taxon>Actinomycetes</taxon>
        <taxon>Kitasatosporales</taxon>
        <taxon>Streptomycetaceae</taxon>
        <taxon>Streptomyces</taxon>
    </lineage>
</organism>
<dbReference type="GO" id="GO:0003677">
    <property type="term" value="F:DNA binding"/>
    <property type="evidence" value="ECO:0007669"/>
    <property type="project" value="InterPro"/>
</dbReference>
<proteinExistence type="predicted"/>